<dbReference type="InterPro" id="IPR037066">
    <property type="entry name" value="Plug_dom_sf"/>
</dbReference>
<dbReference type="RefSeq" id="WP_192541277.1">
    <property type="nucleotide sequence ID" value="NZ_RRZA01000017.1"/>
</dbReference>
<evidence type="ECO:0000256" key="8">
    <source>
        <dbReference type="ARBA" id="ARBA00023004"/>
    </source>
</evidence>
<comment type="subcellular location">
    <subcellularLocation>
        <location evidence="1 12">Cell outer membrane</location>
        <topology evidence="1 12">Multi-pass membrane protein</topology>
    </subcellularLocation>
</comment>
<evidence type="ECO:0000259" key="16">
    <source>
        <dbReference type="SMART" id="SM00965"/>
    </source>
</evidence>
<feature type="signal peptide" evidence="15">
    <location>
        <begin position="1"/>
        <end position="26"/>
    </location>
</feature>
<keyword evidence="5" id="KW-0406">Ion transport</keyword>
<keyword evidence="11 12" id="KW-0998">Cell outer membrane</keyword>
<dbReference type="PROSITE" id="PS01156">
    <property type="entry name" value="TONB_DEPENDENT_REC_2"/>
    <property type="match status" value="1"/>
</dbReference>
<keyword evidence="4 12" id="KW-1134">Transmembrane beta strand</keyword>
<dbReference type="Proteomes" id="UP000707245">
    <property type="component" value="Unassembled WGS sequence"/>
</dbReference>
<dbReference type="Pfam" id="PF07715">
    <property type="entry name" value="Plug"/>
    <property type="match status" value="1"/>
</dbReference>
<organism evidence="17 18">
    <name type="scientific">Pseudoalteromonas prydzensis</name>
    <dbReference type="NCBI Taxonomy" id="182141"/>
    <lineage>
        <taxon>Bacteria</taxon>
        <taxon>Pseudomonadati</taxon>
        <taxon>Pseudomonadota</taxon>
        <taxon>Gammaproteobacteria</taxon>
        <taxon>Alteromonadales</taxon>
        <taxon>Pseudoalteromonadaceae</taxon>
        <taxon>Pseudoalteromonas</taxon>
    </lineage>
</organism>
<keyword evidence="9 14" id="KW-0798">TonB box</keyword>
<dbReference type="EMBL" id="RRZA01000017">
    <property type="protein sequence ID" value="MBE0457296.1"/>
    <property type="molecule type" value="Genomic_DNA"/>
</dbReference>
<keyword evidence="3 12" id="KW-0813">Transport</keyword>
<evidence type="ECO:0000256" key="7">
    <source>
        <dbReference type="ARBA" id="ARBA00022729"/>
    </source>
</evidence>
<evidence type="ECO:0000256" key="6">
    <source>
        <dbReference type="ARBA" id="ARBA00022692"/>
    </source>
</evidence>
<dbReference type="InterPro" id="IPR039426">
    <property type="entry name" value="TonB-dep_rcpt-like"/>
</dbReference>
<dbReference type="Pfam" id="PF00593">
    <property type="entry name" value="TonB_dep_Rec_b-barrel"/>
    <property type="match status" value="1"/>
</dbReference>
<evidence type="ECO:0000256" key="10">
    <source>
        <dbReference type="ARBA" id="ARBA00023136"/>
    </source>
</evidence>
<feature type="chain" id="PRO_5045636579" evidence="15">
    <location>
        <begin position="27"/>
        <end position="892"/>
    </location>
</feature>
<feature type="domain" description="Secretin/TonB short N-terminal" evidence="16">
    <location>
        <begin position="52"/>
        <end position="103"/>
    </location>
</feature>
<keyword evidence="7 15" id="KW-0732">Signal</keyword>
<comment type="caution">
    <text evidence="17">The sequence shown here is derived from an EMBL/GenBank/DDBJ whole genome shotgun (WGS) entry which is preliminary data.</text>
</comment>
<keyword evidence="8" id="KW-0408">Iron</keyword>
<keyword evidence="5" id="KW-0410">Iron transport</keyword>
<dbReference type="InterPro" id="IPR012910">
    <property type="entry name" value="Plug_dom"/>
</dbReference>
<evidence type="ECO:0000256" key="12">
    <source>
        <dbReference type="PROSITE-ProRule" id="PRU01360"/>
    </source>
</evidence>
<evidence type="ECO:0000313" key="17">
    <source>
        <dbReference type="EMBL" id="MBE0457296.1"/>
    </source>
</evidence>
<dbReference type="InterPro" id="IPR011662">
    <property type="entry name" value="Secretin/TonB_short_N"/>
</dbReference>
<comment type="similarity">
    <text evidence="2 12 14">Belongs to the TonB-dependent receptor family.</text>
</comment>
<dbReference type="SUPFAM" id="SSF56935">
    <property type="entry name" value="Porins"/>
    <property type="match status" value="1"/>
</dbReference>
<evidence type="ECO:0000256" key="13">
    <source>
        <dbReference type="PROSITE-ProRule" id="PRU10144"/>
    </source>
</evidence>
<feature type="short sequence motif" description="TonB C-terminal box" evidence="13">
    <location>
        <begin position="875"/>
        <end position="892"/>
    </location>
</feature>
<dbReference type="SMART" id="SM00965">
    <property type="entry name" value="STN"/>
    <property type="match status" value="1"/>
</dbReference>
<evidence type="ECO:0000256" key="11">
    <source>
        <dbReference type="ARBA" id="ARBA00023237"/>
    </source>
</evidence>
<dbReference type="Gene3D" id="2.40.170.20">
    <property type="entry name" value="TonB-dependent receptor, beta-barrel domain"/>
    <property type="match status" value="1"/>
</dbReference>
<keyword evidence="10 12" id="KW-0472">Membrane</keyword>
<dbReference type="Pfam" id="PF07660">
    <property type="entry name" value="STN"/>
    <property type="match status" value="1"/>
</dbReference>
<accession>A0ABR9FKD8</accession>
<dbReference type="PANTHER" id="PTHR30069">
    <property type="entry name" value="TONB-DEPENDENT OUTER MEMBRANE RECEPTOR"/>
    <property type="match status" value="1"/>
</dbReference>
<dbReference type="PROSITE" id="PS52016">
    <property type="entry name" value="TONB_DEPENDENT_REC_3"/>
    <property type="match status" value="1"/>
</dbReference>
<sequence length="892" mass="100351">MLLVLRKYIALTLYLLALLCLNPAEAEQEFNLNIPSQSLPIALDQLSVQTGYQVSADSNLIKNKNSQSVVGSLQLEQAIERLLFGTGLTWLQASSNTIIITNNKNIAANVMLLPSVKVEARRVDAEAERPYEQAASTSHISKKQVERFRGASVGDIFQGQSGVLVGENRNSGGLDVNIRGMQGQGRVPVLLDGSRQETTVYRGYAGVASRTYIDPDLIGAIDIYKGPEMSSQATGATGGVVSVRSLEARDLIQDNKNYGVRLKGGLMGNTTNGAVAPDTSSGYNPVGADNGAYRINCVVNSLCEGPYDINKAYGAEEVYTRPDFTKLNSWSGSFAYAQRFDATDLVLAYAKREQGNYFAGSNGPAPELDLSDQINRGFWTEVRPKLTGVSRFRAKELIVNSNFESTSSLVKSTFYLSDFQSLKLAWQSYKSDYGELMPSQLIWFGQVKQTDGSTVDTDTYTLSYNQQSIEHNWIDLEANLWHTDTTSSNQSYTNDVSFGLAETEEYQRWGSDISNKSSVQDWLFEYGLSWQKEKIDTQPTESNLIFGRKGNRQEFSAFVNTTWQITDTLEINSGVRYSHFSVEDHKPQIVDSDSPFCKKQLSSEECELIYFKNSDSGLAPLVSLSWQLSSNIQGYYRYAEALRMPSLFESSTGFSTQPALDVEVKPEHAKNHELGLNIRKDNWLVKQDWLRVKLAYFRNHTDDYLTRTTPNLWEKESSRLFFVTRNIDKVELFGSELMAEYDARWIFGSISMTYYHKIEVCHYGSYRREDCNDYGIANSYINNMIPPNYNSSATLGLRLFKQRLETGLRYTKMGKRNPVPEFNDDTQRGTLRPVAWHSYELIDLFASYQISNDLNIDFNIDNITDKYYLDALSLGLVPAPGRTARLGITLNF</sequence>
<dbReference type="InterPro" id="IPR010917">
    <property type="entry name" value="TonB_rcpt_CS"/>
</dbReference>
<dbReference type="PANTHER" id="PTHR30069:SF41">
    <property type="entry name" value="HEME_HEMOPEXIN UTILIZATION PROTEIN C"/>
    <property type="match status" value="1"/>
</dbReference>
<gene>
    <name evidence="17" type="ORF">EI167_07485</name>
</gene>
<proteinExistence type="inferred from homology"/>
<evidence type="ECO:0000313" key="18">
    <source>
        <dbReference type="Proteomes" id="UP000707245"/>
    </source>
</evidence>
<dbReference type="Gene3D" id="2.170.130.10">
    <property type="entry name" value="TonB-dependent receptor, plug domain"/>
    <property type="match status" value="1"/>
</dbReference>
<evidence type="ECO:0000256" key="1">
    <source>
        <dbReference type="ARBA" id="ARBA00004571"/>
    </source>
</evidence>
<keyword evidence="17" id="KW-0675">Receptor</keyword>
<evidence type="ECO:0000256" key="5">
    <source>
        <dbReference type="ARBA" id="ARBA00022496"/>
    </source>
</evidence>
<dbReference type="InterPro" id="IPR000531">
    <property type="entry name" value="Beta-barrel_TonB"/>
</dbReference>
<evidence type="ECO:0000256" key="4">
    <source>
        <dbReference type="ARBA" id="ARBA00022452"/>
    </source>
</evidence>
<dbReference type="InterPro" id="IPR036942">
    <property type="entry name" value="Beta-barrel_TonB_sf"/>
</dbReference>
<keyword evidence="18" id="KW-1185">Reference proteome</keyword>
<dbReference type="Gene3D" id="3.55.50.30">
    <property type="match status" value="1"/>
</dbReference>
<keyword evidence="6 12" id="KW-0812">Transmembrane</keyword>
<evidence type="ECO:0000256" key="9">
    <source>
        <dbReference type="ARBA" id="ARBA00023077"/>
    </source>
</evidence>
<name>A0ABR9FKD8_9GAMM</name>
<reference evidence="17 18" key="1">
    <citation type="submission" date="2020-07" db="EMBL/GenBank/DDBJ databases">
        <title>Halophilic bacteria isolated from french cheeses.</title>
        <authorList>
            <person name="Kothe C.I."/>
            <person name="Farah-Kraiem B."/>
            <person name="Renault P."/>
            <person name="Dridi B."/>
        </authorList>
    </citation>
    <scope>NUCLEOTIDE SEQUENCE [LARGE SCALE GENOMIC DNA]</scope>
    <source>
        <strain evidence="17 18">FME14</strain>
    </source>
</reference>
<evidence type="ECO:0000256" key="15">
    <source>
        <dbReference type="SAM" id="SignalP"/>
    </source>
</evidence>
<evidence type="ECO:0000256" key="3">
    <source>
        <dbReference type="ARBA" id="ARBA00022448"/>
    </source>
</evidence>
<protein>
    <submittedName>
        <fullName evidence="17">TonB-dependent receptor</fullName>
    </submittedName>
</protein>
<evidence type="ECO:0000256" key="14">
    <source>
        <dbReference type="RuleBase" id="RU003357"/>
    </source>
</evidence>
<evidence type="ECO:0000256" key="2">
    <source>
        <dbReference type="ARBA" id="ARBA00009810"/>
    </source>
</evidence>